<dbReference type="Pfam" id="PF09998">
    <property type="entry name" value="DUF2239"/>
    <property type="match status" value="1"/>
</dbReference>
<proteinExistence type="predicted"/>
<dbReference type="RefSeq" id="WP_097929718.1">
    <property type="nucleotide sequence ID" value="NZ_OCTN01000003.1"/>
</dbReference>
<name>A0A2C9CRI6_9RHOB</name>
<accession>A0A2C9CRI6</accession>
<organism evidence="1 2">
    <name type="scientific">Pontivivens marinum</name>
    <dbReference type="NCBI Taxonomy" id="1690039"/>
    <lineage>
        <taxon>Bacteria</taxon>
        <taxon>Pseudomonadati</taxon>
        <taxon>Pseudomonadota</taxon>
        <taxon>Alphaproteobacteria</taxon>
        <taxon>Rhodobacterales</taxon>
        <taxon>Paracoccaceae</taxon>
        <taxon>Pontivivens</taxon>
    </lineage>
</organism>
<evidence type="ECO:0008006" key="3">
    <source>
        <dbReference type="Google" id="ProtNLM"/>
    </source>
</evidence>
<dbReference type="OrthoDB" id="282960at2"/>
<dbReference type="Proteomes" id="UP000220034">
    <property type="component" value="Unassembled WGS sequence"/>
</dbReference>
<dbReference type="EMBL" id="OCTN01000003">
    <property type="protein sequence ID" value="SOH94161.1"/>
    <property type="molecule type" value="Genomic_DNA"/>
</dbReference>
<dbReference type="InterPro" id="IPR018715">
    <property type="entry name" value="DUF2239"/>
</dbReference>
<evidence type="ECO:0000313" key="2">
    <source>
        <dbReference type="Proteomes" id="UP000220034"/>
    </source>
</evidence>
<reference evidence="2" key="1">
    <citation type="submission" date="2017-09" db="EMBL/GenBank/DDBJ databases">
        <authorList>
            <person name="Varghese N."/>
            <person name="Submissions S."/>
        </authorList>
    </citation>
    <scope>NUCLEOTIDE SEQUENCE [LARGE SCALE GENOMIC DNA]</scope>
    <source>
        <strain evidence="2">C7</strain>
    </source>
</reference>
<dbReference type="AlphaFoldDB" id="A0A2C9CRI6"/>
<protein>
    <recommendedName>
        <fullName evidence="3">DUF2239 domain-containing protein</fullName>
    </recommendedName>
</protein>
<gene>
    <name evidence="1" type="ORF">SAMN06273572_103189</name>
</gene>
<evidence type="ECO:0000313" key="1">
    <source>
        <dbReference type="EMBL" id="SOH94161.1"/>
    </source>
</evidence>
<sequence length="176" mass="19430">MTQTTTFTAFRDGRIVASGALPDVAVAVSEMQAPALIFCDVTGQVVDLDLRGTQDEIRTRHAAAPRAPGRPKLGVTAKEVTLLPRHWDWLAQQKGGASATLRRLVEEARRADTDPQPARIDAAYRVMSHLAGDLPRFEEASRALYAHDRPTMIAAMQDWPPAIADHVEWMLDLRPN</sequence>
<keyword evidence="2" id="KW-1185">Reference proteome</keyword>